<dbReference type="InterPro" id="IPR014922">
    <property type="entry name" value="YdhG-like"/>
</dbReference>
<evidence type="ECO:0000313" key="2">
    <source>
        <dbReference type="EMBL" id="MDE1464324.1"/>
    </source>
</evidence>
<dbReference type="RefSeq" id="WP_274690652.1">
    <property type="nucleotide sequence ID" value="NZ_JAPMOU010000032.1"/>
</dbReference>
<accession>A0ABT5UGZ2</accession>
<gene>
    <name evidence="2" type="ORF">ORQ98_20390</name>
</gene>
<comment type="caution">
    <text evidence="2">The sequence shown here is derived from an EMBL/GenBank/DDBJ whole genome shotgun (WGS) entry which is preliminary data.</text>
</comment>
<organism evidence="2 3">
    <name type="scientific">Spartinivicinus poritis</name>
    <dbReference type="NCBI Taxonomy" id="2994640"/>
    <lineage>
        <taxon>Bacteria</taxon>
        <taxon>Pseudomonadati</taxon>
        <taxon>Pseudomonadota</taxon>
        <taxon>Gammaproteobacteria</taxon>
        <taxon>Oceanospirillales</taxon>
        <taxon>Zooshikellaceae</taxon>
        <taxon>Spartinivicinus</taxon>
    </lineage>
</organism>
<dbReference type="EMBL" id="JAPMOU010000032">
    <property type="protein sequence ID" value="MDE1464324.1"/>
    <property type="molecule type" value="Genomic_DNA"/>
</dbReference>
<evidence type="ECO:0000259" key="1">
    <source>
        <dbReference type="Pfam" id="PF08818"/>
    </source>
</evidence>
<dbReference type="Proteomes" id="UP001528823">
    <property type="component" value="Unassembled WGS sequence"/>
</dbReference>
<dbReference type="SUPFAM" id="SSF159888">
    <property type="entry name" value="YdhG-like"/>
    <property type="match status" value="1"/>
</dbReference>
<protein>
    <submittedName>
        <fullName evidence="2">DUF1801 domain-containing protein</fullName>
    </submittedName>
</protein>
<feature type="domain" description="YdhG-like" evidence="1">
    <location>
        <begin position="26"/>
        <end position="116"/>
    </location>
</feature>
<proteinExistence type="predicted"/>
<dbReference type="Pfam" id="PF08818">
    <property type="entry name" value="DUF1801"/>
    <property type="match status" value="1"/>
</dbReference>
<sequence length="119" mass="13392">MNISENQQVREFLNDIGLVSPEQLDIIKSIKKLFNNTGQSLTEEIKYGGLVFVKSSSLVGGIFPYKQHISIEFSNGADFSDPSGYLEGKGKRRRHLKIHEIKDIKEKNASFYIKQATSG</sequence>
<reference evidence="2 3" key="1">
    <citation type="submission" date="2022-11" db="EMBL/GenBank/DDBJ databases">
        <title>Spartinivicinus poritis sp. nov., isolated from scleractinian coral Porites lutea.</title>
        <authorList>
            <person name="Zhang G."/>
            <person name="Cai L."/>
            <person name="Wei Q."/>
        </authorList>
    </citation>
    <scope>NUCLEOTIDE SEQUENCE [LARGE SCALE GENOMIC DNA]</scope>
    <source>
        <strain evidence="2 3">A2-2</strain>
    </source>
</reference>
<name>A0ABT5UGZ2_9GAMM</name>
<keyword evidence="3" id="KW-1185">Reference proteome</keyword>
<evidence type="ECO:0000313" key="3">
    <source>
        <dbReference type="Proteomes" id="UP001528823"/>
    </source>
</evidence>